<keyword evidence="7 13" id="KW-0378">Hydrolase</keyword>
<evidence type="ECO:0000313" key="13">
    <source>
        <dbReference type="EMBL" id="KZP03446.1"/>
    </source>
</evidence>
<keyword evidence="14" id="KW-1185">Reference proteome</keyword>
<dbReference type="Gene3D" id="2.60.40.1180">
    <property type="entry name" value="Golgi alpha-mannosidase II"/>
    <property type="match status" value="1"/>
</dbReference>
<dbReference type="Pfam" id="PF09260">
    <property type="entry name" value="A_amylase_dom_C"/>
    <property type="match status" value="1"/>
</dbReference>
<dbReference type="GO" id="GO:0016052">
    <property type="term" value="P:carbohydrate catabolic process"/>
    <property type="evidence" value="ECO:0007669"/>
    <property type="project" value="InterPro"/>
</dbReference>
<evidence type="ECO:0000313" key="14">
    <source>
        <dbReference type="Proteomes" id="UP000076532"/>
    </source>
</evidence>
<dbReference type="EMBL" id="KV418070">
    <property type="protein sequence ID" value="KZP03446.1"/>
    <property type="molecule type" value="Genomic_DNA"/>
</dbReference>
<keyword evidence="11" id="KW-0326">Glycosidase</keyword>
<evidence type="ECO:0000256" key="7">
    <source>
        <dbReference type="ARBA" id="ARBA00022801"/>
    </source>
</evidence>
<dbReference type="STRING" id="436010.A0A167TZK9"/>
<evidence type="ECO:0000256" key="8">
    <source>
        <dbReference type="ARBA" id="ARBA00022837"/>
    </source>
</evidence>
<proteinExistence type="inferred from homology"/>
<name>A0A167TZK9_9AGAM</name>
<evidence type="ECO:0000259" key="12">
    <source>
        <dbReference type="Pfam" id="PF09260"/>
    </source>
</evidence>
<evidence type="ECO:0000256" key="11">
    <source>
        <dbReference type="ARBA" id="ARBA00023295"/>
    </source>
</evidence>
<evidence type="ECO:0000256" key="5">
    <source>
        <dbReference type="ARBA" id="ARBA00022723"/>
    </source>
</evidence>
<feature type="domain" description="Alpha-amylase" evidence="12">
    <location>
        <begin position="83"/>
        <end position="170"/>
    </location>
</feature>
<dbReference type="PANTHER" id="PTHR10357">
    <property type="entry name" value="ALPHA-AMYLASE FAMILY MEMBER"/>
    <property type="match status" value="1"/>
</dbReference>
<dbReference type="OrthoDB" id="204980at2759"/>
<protein>
    <recommendedName>
        <fullName evidence="4">alpha-amylase</fullName>
        <ecNumber evidence="4">3.2.1.1</ecNumber>
    </recommendedName>
</protein>
<dbReference type="AlphaFoldDB" id="A0A167TZK9"/>
<dbReference type="SUPFAM" id="SSF51011">
    <property type="entry name" value="Glycosyl hydrolase domain"/>
    <property type="match status" value="1"/>
</dbReference>
<comment type="catalytic activity">
    <reaction evidence="1">
        <text>Endohydrolysis of (1-&gt;4)-alpha-D-glucosidic linkages in polysaccharides containing three or more (1-&gt;4)-alpha-linked D-glucose units.</text>
        <dbReference type="EC" id="3.2.1.1"/>
    </reaction>
</comment>
<dbReference type="EC" id="3.2.1.1" evidence="4"/>
<dbReference type="SUPFAM" id="SSF51445">
    <property type="entry name" value="(Trans)glycosidases"/>
    <property type="match status" value="1"/>
</dbReference>
<evidence type="ECO:0000256" key="3">
    <source>
        <dbReference type="ARBA" id="ARBA00008061"/>
    </source>
</evidence>
<evidence type="ECO:0000256" key="10">
    <source>
        <dbReference type="ARBA" id="ARBA00023277"/>
    </source>
</evidence>
<reference evidence="13 14" key="1">
    <citation type="journal article" date="2016" name="Mol. Biol. Evol.">
        <title>Comparative Genomics of Early-Diverging Mushroom-Forming Fungi Provides Insights into the Origins of Lignocellulose Decay Capabilities.</title>
        <authorList>
            <person name="Nagy L.G."/>
            <person name="Riley R."/>
            <person name="Tritt A."/>
            <person name="Adam C."/>
            <person name="Daum C."/>
            <person name="Floudas D."/>
            <person name="Sun H."/>
            <person name="Yadav J.S."/>
            <person name="Pangilinan J."/>
            <person name="Larsson K.H."/>
            <person name="Matsuura K."/>
            <person name="Barry K."/>
            <person name="Labutti K."/>
            <person name="Kuo R."/>
            <person name="Ohm R.A."/>
            <person name="Bhattacharya S.S."/>
            <person name="Shirouzu T."/>
            <person name="Yoshinaga Y."/>
            <person name="Martin F.M."/>
            <person name="Grigoriev I.V."/>
            <person name="Hibbett D.S."/>
        </authorList>
    </citation>
    <scope>NUCLEOTIDE SEQUENCE [LARGE SCALE GENOMIC DNA]</scope>
    <source>
        <strain evidence="13 14">CBS 109695</strain>
    </source>
</reference>
<evidence type="ECO:0000256" key="9">
    <source>
        <dbReference type="ARBA" id="ARBA00023157"/>
    </source>
</evidence>
<sequence>MSLAENVIAFTLLFDGIPIIYSGQEHHLDGGVSPLDREAIWLTGYDTSATLYKVIAQLNAIRKFAISQDSNGSYVVYQAIVNYYDSNNIVIRKGYTGHQIVAVYNNFGSGKAEYTLSLTGTQYDASSTVMEVLSCTEVTVGNDGALTATVKTGLPLVYYPLSALSGSGICGQ</sequence>
<dbReference type="Proteomes" id="UP000076532">
    <property type="component" value="Unassembled WGS sequence"/>
</dbReference>
<dbReference type="GO" id="GO:0004556">
    <property type="term" value="F:alpha-amylase activity"/>
    <property type="evidence" value="ECO:0007669"/>
    <property type="project" value="UniProtKB-EC"/>
</dbReference>
<evidence type="ECO:0000256" key="6">
    <source>
        <dbReference type="ARBA" id="ARBA00022729"/>
    </source>
</evidence>
<gene>
    <name evidence="13" type="ORF">FIBSPDRAFT_1055286</name>
</gene>
<comment type="cofactor">
    <cofactor evidence="2">
        <name>Ca(2+)</name>
        <dbReference type="ChEBI" id="CHEBI:29108"/>
    </cofactor>
</comment>
<dbReference type="PANTHER" id="PTHR10357:SF215">
    <property type="entry name" value="ALPHA-AMYLASE 1"/>
    <property type="match status" value="1"/>
</dbReference>
<dbReference type="InterPro" id="IPR013780">
    <property type="entry name" value="Glyco_hydro_b"/>
</dbReference>
<keyword evidence="8" id="KW-0106">Calcium</keyword>
<dbReference type="InterPro" id="IPR015340">
    <property type="entry name" value="A_amylase_C_dom"/>
</dbReference>
<evidence type="ECO:0000256" key="1">
    <source>
        <dbReference type="ARBA" id="ARBA00000548"/>
    </source>
</evidence>
<accession>A0A167TZK9</accession>
<dbReference type="GO" id="GO:0005509">
    <property type="term" value="F:calcium ion binding"/>
    <property type="evidence" value="ECO:0007669"/>
    <property type="project" value="InterPro"/>
</dbReference>
<keyword evidence="6" id="KW-0732">Signal</keyword>
<organism evidence="13 14">
    <name type="scientific">Athelia psychrophila</name>
    <dbReference type="NCBI Taxonomy" id="1759441"/>
    <lineage>
        <taxon>Eukaryota</taxon>
        <taxon>Fungi</taxon>
        <taxon>Dikarya</taxon>
        <taxon>Basidiomycota</taxon>
        <taxon>Agaricomycotina</taxon>
        <taxon>Agaricomycetes</taxon>
        <taxon>Agaricomycetidae</taxon>
        <taxon>Atheliales</taxon>
        <taxon>Atheliaceae</taxon>
        <taxon>Athelia</taxon>
    </lineage>
</organism>
<dbReference type="Gene3D" id="3.20.20.80">
    <property type="entry name" value="Glycosidases"/>
    <property type="match status" value="1"/>
</dbReference>
<keyword evidence="10" id="KW-0119">Carbohydrate metabolism</keyword>
<keyword evidence="5" id="KW-0479">Metal-binding</keyword>
<evidence type="ECO:0000256" key="2">
    <source>
        <dbReference type="ARBA" id="ARBA00001913"/>
    </source>
</evidence>
<keyword evidence="9" id="KW-1015">Disulfide bond</keyword>
<comment type="similarity">
    <text evidence="3">Belongs to the glycosyl hydrolase 13 family.</text>
</comment>
<dbReference type="InterPro" id="IPR017853">
    <property type="entry name" value="GH"/>
</dbReference>
<evidence type="ECO:0000256" key="4">
    <source>
        <dbReference type="ARBA" id="ARBA00012595"/>
    </source>
</evidence>